<reference evidence="3 4" key="2">
    <citation type="submission" date="2019-09" db="EMBL/GenBank/DDBJ databases">
        <title>Complete Genome Sequence and Methylome Analysis of free living Spirochaetas.</title>
        <authorList>
            <person name="Leshcheva N."/>
            <person name="Mikheeva N."/>
        </authorList>
    </citation>
    <scope>NUCLEOTIDE SEQUENCE [LARGE SCALE GENOMIC DNA]</scope>
    <source>
        <strain evidence="3 4">P</strain>
    </source>
</reference>
<gene>
    <name evidence="3" type="ORF">EW093_02480</name>
</gene>
<dbReference type="InterPro" id="IPR008984">
    <property type="entry name" value="SMAD_FHA_dom_sf"/>
</dbReference>
<dbReference type="SMART" id="SM00240">
    <property type="entry name" value="FHA"/>
    <property type="match status" value="1"/>
</dbReference>
<dbReference type="PANTHER" id="PTHR23308">
    <property type="entry name" value="NUCLEAR INHIBITOR OF PROTEIN PHOSPHATASE-1"/>
    <property type="match status" value="1"/>
</dbReference>
<sequence length="111" mass="12734">MDETIYKRSKVADKNSREKKKSLNLKWQNNSMTLGRTITIGRDRNNTIVLDDPLVSRRHAIIEEKMGTYYIRDLGSTNSTYVNKNPILPNQEKKLQPGSVINIGKSELKIT</sequence>
<dbReference type="KEGG" id="sper:EW093_02480"/>
<dbReference type="RefSeq" id="WP_149566868.1">
    <property type="nucleotide sequence ID" value="NZ_CP035807.1"/>
</dbReference>
<dbReference type="PROSITE" id="PS50006">
    <property type="entry name" value="FHA_DOMAIN"/>
    <property type="match status" value="1"/>
</dbReference>
<feature type="region of interest" description="Disordered" evidence="1">
    <location>
        <begin position="1"/>
        <end position="23"/>
    </location>
</feature>
<proteinExistence type="predicted"/>
<evidence type="ECO:0000313" key="4">
    <source>
        <dbReference type="Proteomes" id="UP000323824"/>
    </source>
</evidence>
<accession>A0A5C1Q972</accession>
<name>A0A5C1Q972_9SPIO</name>
<dbReference type="InterPro" id="IPR000253">
    <property type="entry name" value="FHA_dom"/>
</dbReference>
<feature type="compositionally biased region" description="Basic and acidic residues" evidence="1">
    <location>
        <begin position="1"/>
        <end position="16"/>
    </location>
</feature>
<evidence type="ECO:0000259" key="2">
    <source>
        <dbReference type="PROSITE" id="PS50006"/>
    </source>
</evidence>
<feature type="domain" description="FHA" evidence="2">
    <location>
        <begin position="38"/>
        <end position="87"/>
    </location>
</feature>
<organism evidence="3 4">
    <name type="scientific">Thiospirochaeta perfilievii</name>
    <dbReference type="NCBI Taxonomy" id="252967"/>
    <lineage>
        <taxon>Bacteria</taxon>
        <taxon>Pseudomonadati</taxon>
        <taxon>Spirochaetota</taxon>
        <taxon>Spirochaetia</taxon>
        <taxon>Spirochaetales</taxon>
        <taxon>Spirochaetaceae</taxon>
        <taxon>Thiospirochaeta</taxon>
    </lineage>
</organism>
<keyword evidence="4" id="KW-1185">Reference proteome</keyword>
<dbReference type="AlphaFoldDB" id="A0A5C1Q972"/>
<dbReference type="Proteomes" id="UP000323824">
    <property type="component" value="Chromosome"/>
</dbReference>
<dbReference type="CDD" id="cd00060">
    <property type="entry name" value="FHA"/>
    <property type="match status" value="1"/>
</dbReference>
<evidence type="ECO:0000256" key="1">
    <source>
        <dbReference type="SAM" id="MobiDB-lite"/>
    </source>
</evidence>
<protein>
    <submittedName>
        <fullName evidence="3">FHA domain-containing protein</fullName>
    </submittedName>
</protein>
<dbReference type="InterPro" id="IPR050923">
    <property type="entry name" value="Cell_Proc_Reg/RNA_Proc"/>
</dbReference>
<dbReference type="OrthoDB" id="9816434at2"/>
<dbReference type="Pfam" id="PF00498">
    <property type="entry name" value="FHA"/>
    <property type="match status" value="1"/>
</dbReference>
<dbReference type="Gene3D" id="2.60.200.20">
    <property type="match status" value="1"/>
</dbReference>
<dbReference type="SUPFAM" id="SSF49879">
    <property type="entry name" value="SMAD/FHA domain"/>
    <property type="match status" value="1"/>
</dbReference>
<dbReference type="EMBL" id="CP035807">
    <property type="protein sequence ID" value="QEN03610.1"/>
    <property type="molecule type" value="Genomic_DNA"/>
</dbReference>
<reference evidence="3 4" key="1">
    <citation type="submission" date="2019-02" db="EMBL/GenBank/DDBJ databases">
        <authorList>
            <person name="Fomenkov A."/>
            <person name="Dubinina G."/>
            <person name="Grabovich M."/>
            <person name="Vincze T."/>
            <person name="Roberts R.J."/>
        </authorList>
    </citation>
    <scope>NUCLEOTIDE SEQUENCE [LARGE SCALE GENOMIC DNA]</scope>
    <source>
        <strain evidence="3 4">P</strain>
    </source>
</reference>
<evidence type="ECO:0000313" key="3">
    <source>
        <dbReference type="EMBL" id="QEN03610.1"/>
    </source>
</evidence>